<evidence type="ECO:0000256" key="8">
    <source>
        <dbReference type="ARBA" id="ARBA00022884"/>
    </source>
</evidence>
<keyword evidence="12" id="KW-0804">Transcription</keyword>
<evidence type="ECO:0000256" key="14">
    <source>
        <dbReference type="ARBA" id="ARBA00025687"/>
    </source>
</evidence>
<keyword evidence="9" id="KW-0805">Transcription regulation</keyword>
<dbReference type="InterPro" id="IPR057596">
    <property type="entry name" value="RDRP_core"/>
</dbReference>
<dbReference type="STRING" id="1408163.A0A0F4Z2C8"/>
<keyword evidence="6 16" id="KW-0808">Transferase</keyword>
<dbReference type="EC" id="2.7.7.48" evidence="16"/>
<dbReference type="EMBL" id="LASV01000060">
    <property type="protein sequence ID" value="KKA24525.1"/>
    <property type="molecule type" value="Genomic_DNA"/>
</dbReference>
<dbReference type="GeneID" id="25313777"/>
<feature type="compositionally biased region" description="Low complexity" evidence="17">
    <location>
        <begin position="541"/>
        <end position="555"/>
    </location>
</feature>
<evidence type="ECO:0000256" key="5">
    <source>
        <dbReference type="ARBA" id="ARBA00022484"/>
    </source>
</evidence>
<feature type="domain" description="RDRP C-terminal head" evidence="19">
    <location>
        <begin position="233"/>
        <end position="367"/>
    </location>
</feature>
<comment type="subcellular location">
    <subcellularLocation>
        <location evidence="1">Nucleus</location>
    </subcellularLocation>
</comment>
<evidence type="ECO:0000256" key="3">
    <source>
        <dbReference type="ARBA" id="ARBA00007526"/>
    </source>
</evidence>
<comment type="similarity">
    <text evidence="2 16">Belongs to the RdRP family.</text>
</comment>
<evidence type="ECO:0000256" key="16">
    <source>
        <dbReference type="RuleBase" id="RU363098"/>
    </source>
</evidence>
<evidence type="ECO:0000256" key="6">
    <source>
        <dbReference type="ARBA" id="ARBA00022679"/>
    </source>
</evidence>
<evidence type="ECO:0000313" key="21">
    <source>
        <dbReference type="Proteomes" id="UP000053958"/>
    </source>
</evidence>
<evidence type="ECO:0000256" key="2">
    <source>
        <dbReference type="ARBA" id="ARBA00005762"/>
    </source>
</evidence>
<dbReference type="RefSeq" id="XP_013331137.1">
    <property type="nucleotide sequence ID" value="XM_013475683.1"/>
</dbReference>
<feature type="region of interest" description="Disordered" evidence="17">
    <location>
        <begin position="530"/>
        <end position="578"/>
    </location>
</feature>
<keyword evidence="5 16" id="KW-0696">RNA-directed RNA polymerase</keyword>
<keyword evidence="13" id="KW-0539">Nucleus</keyword>
<dbReference type="Pfam" id="PF26253">
    <property type="entry name" value="RdRP_head"/>
    <property type="match status" value="1"/>
</dbReference>
<evidence type="ECO:0000313" key="20">
    <source>
        <dbReference type="EMBL" id="KKA24525.1"/>
    </source>
</evidence>
<evidence type="ECO:0000256" key="11">
    <source>
        <dbReference type="ARBA" id="ARBA00023159"/>
    </source>
</evidence>
<evidence type="ECO:0000259" key="19">
    <source>
        <dbReference type="Pfam" id="PF26253"/>
    </source>
</evidence>
<evidence type="ECO:0000256" key="9">
    <source>
        <dbReference type="ARBA" id="ARBA00023015"/>
    </source>
</evidence>
<dbReference type="GO" id="GO:0030422">
    <property type="term" value="P:siRNA processing"/>
    <property type="evidence" value="ECO:0007669"/>
    <property type="project" value="TreeGrafter"/>
</dbReference>
<dbReference type="PANTHER" id="PTHR23079">
    <property type="entry name" value="RNA-DEPENDENT RNA POLYMERASE"/>
    <property type="match status" value="1"/>
</dbReference>
<comment type="similarity">
    <text evidence="3">Belongs to the Mediator complex subunit 6 family.</text>
</comment>
<dbReference type="AlphaFoldDB" id="A0A0F4Z2C8"/>
<feature type="domain" description="RDRP core" evidence="18">
    <location>
        <begin position="1"/>
        <end position="110"/>
    </location>
</feature>
<proteinExistence type="inferred from homology"/>
<keyword evidence="10" id="KW-0943">RNA-mediated gene silencing</keyword>
<organism evidence="20 21">
    <name type="scientific">Rasamsonia emersonii (strain ATCC 16479 / CBS 393.64 / IMI 116815)</name>
    <dbReference type="NCBI Taxonomy" id="1408163"/>
    <lineage>
        <taxon>Eukaryota</taxon>
        <taxon>Fungi</taxon>
        <taxon>Dikarya</taxon>
        <taxon>Ascomycota</taxon>
        <taxon>Pezizomycotina</taxon>
        <taxon>Eurotiomycetes</taxon>
        <taxon>Eurotiomycetidae</taxon>
        <taxon>Eurotiales</taxon>
        <taxon>Trichocomaceae</taxon>
        <taxon>Rasamsonia</taxon>
    </lineage>
</organism>
<dbReference type="InterPro" id="IPR007855">
    <property type="entry name" value="RDRP"/>
</dbReference>
<protein>
    <recommendedName>
        <fullName evidence="16">RNA-dependent RNA polymerase</fullName>
        <ecNumber evidence="16">2.7.7.48</ecNumber>
    </recommendedName>
</protein>
<dbReference type="PANTHER" id="PTHR23079:SF17">
    <property type="entry name" value="RNA-DEPENDENT RNA POLYMERASE"/>
    <property type="match status" value="1"/>
</dbReference>
<evidence type="ECO:0000256" key="7">
    <source>
        <dbReference type="ARBA" id="ARBA00022695"/>
    </source>
</evidence>
<gene>
    <name evidence="20" type="ORF">T310_1426</name>
</gene>
<keyword evidence="21" id="KW-1185">Reference proteome</keyword>
<comment type="caution">
    <text evidence="20">The sequence shown here is derived from an EMBL/GenBank/DDBJ whole genome shotgun (WGS) entry which is preliminary data.</text>
</comment>
<keyword evidence="8 16" id="KW-0694">RNA-binding</keyword>
<dbReference type="OrthoDB" id="344220at2759"/>
<comment type="function">
    <text evidence="14">Component of the Mediator complex, a coactivator involved in the regulated transcription of nearly all RNA polymerase II-dependent genes. Mediator functions as a bridge to convey information from gene-specific regulatory proteins to the basal RNA polymerase II transcription machinery. Mediator is recruited to promoters by direct interactions with regulatory proteins and serves as a scaffold for the assembly of a functional preinitiation complex with RNA polymerase II and the general transcription factors.</text>
</comment>
<dbReference type="GO" id="GO:0003968">
    <property type="term" value="F:RNA-directed RNA polymerase activity"/>
    <property type="evidence" value="ECO:0007669"/>
    <property type="project" value="UniProtKB-KW"/>
</dbReference>
<keyword evidence="7 16" id="KW-0548">Nucleotidyltransferase</keyword>
<dbReference type="Gene3D" id="3.10.450.580">
    <property type="entry name" value="Mediator complex, subunit Med6"/>
    <property type="match status" value="1"/>
</dbReference>
<dbReference type="InterPro" id="IPR058752">
    <property type="entry name" value="RDRP_C_head"/>
</dbReference>
<dbReference type="Proteomes" id="UP000053958">
    <property type="component" value="Unassembled WGS sequence"/>
</dbReference>
<dbReference type="FunFam" id="3.10.450.580:FF:000003">
    <property type="entry name" value="Mediator of RNA polymerase II transcription subunit 6"/>
    <property type="match status" value="1"/>
</dbReference>
<dbReference type="GO" id="GO:0031380">
    <property type="term" value="C:nuclear RNA-directed RNA polymerase complex"/>
    <property type="evidence" value="ECO:0007669"/>
    <property type="project" value="TreeGrafter"/>
</dbReference>
<dbReference type="Pfam" id="PF04934">
    <property type="entry name" value="Med6"/>
    <property type="match status" value="1"/>
</dbReference>
<dbReference type="InterPro" id="IPR007018">
    <property type="entry name" value="Mediator_Med6"/>
</dbReference>
<evidence type="ECO:0000256" key="10">
    <source>
        <dbReference type="ARBA" id="ARBA00023158"/>
    </source>
</evidence>
<dbReference type="GO" id="GO:0006357">
    <property type="term" value="P:regulation of transcription by RNA polymerase II"/>
    <property type="evidence" value="ECO:0007669"/>
    <property type="project" value="InterPro"/>
</dbReference>
<accession>A0A0F4Z2C8</accession>
<dbReference type="GO" id="GO:0003723">
    <property type="term" value="F:RNA binding"/>
    <property type="evidence" value="ECO:0007669"/>
    <property type="project" value="UniProtKB-KW"/>
</dbReference>
<evidence type="ECO:0000256" key="17">
    <source>
        <dbReference type="SAM" id="MobiDB-lite"/>
    </source>
</evidence>
<evidence type="ECO:0000256" key="15">
    <source>
        <dbReference type="ARBA" id="ARBA00048744"/>
    </source>
</evidence>
<dbReference type="GO" id="GO:0016592">
    <property type="term" value="C:mediator complex"/>
    <property type="evidence" value="ECO:0007669"/>
    <property type="project" value="InterPro"/>
</dbReference>
<evidence type="ECO:0000259" key="18">
    <source>
        <dbReference type="Pfam" id="PF05183"/>
    </source>
</evidence>
<comment type="subunit">
    <text evidence="4">Component of the Mediator complex.</text>
</comment>
<evidence type="ECO:0000256" key="12">
    <source>
        <dbReference type="ARBA" id="ARBA00023163"/>
    </source>
</evidence>
<dbReference type="GO" id="GO:0003712">
    <property type="term" value="F:transcription coregulator activity"/>
    <property type="evidence" value="ECO:0007669"/>
    <property type="project" value="InterPro"/>
</dbReference>
<comment type="catalytic activity">
    <reaction evidence="15 16">
        <text>RNA(n) + a ribonucleoside 5'-triphosphate = RNA(n+1) + diphosphate</text>
        <dbReference type="Rhea" id="RHEA:21248"/>
        <dbReference type="Rhea" id="RHEA-COMP:14527"/>
        <dbReference type="Rhea" id="RHEA-COMP:17342"/>
        <dbReference type="ChEBI" id="CHEBI:33019"/>
        <dbReference type="ChEBI" id="CHEBI:61557"/>
        <dbReference type="ChEBI" id="CHEBI:140395"/>
        <dbReference type="EC" id="2.7.7.48"/>
    </reaction>
</comment>
<dbReference type="Pfam" id="PF05183">
    <property type="entry name" value="RdRP"/>
    <property type="match status" value="1"/>
</dbReference>
<keyword evidence="11" id="KW-0010">Activator</keyword>
<dbReference type="InterPro" id="IPR038566">
    <property type="entry name" value="Mediator_Med6_sf"/>
</dbReference>
<evidence type="ECO:0000256" key="1">
    <source>
        <dbReference type="ARBA" id="ARBA00004123"/>
    </source>
</evidence>
<name>A0A0F4Z2C8_RASE3</name>
<evidence type="ECO:0000256" key="13">
    <source>
        <dbReference type="ARBA" id="ARBA00023242"/>
    </source>
</evidence>
<reference evidence="20 21" key="1">
    <citation type="submission" date="2015-04" db="EMBL/GenBank/DDBJ databases">
        <authorList>
            <person name="Heijne W.H."/>
            <person name="Fedorova N.D."/>
            <person name="Nierman W.C."/>
            <person name="Vollebregt A.W."/>
            <person name="Zhao Z."/>
            <person name="Wu L."/>
            <person name="Kumar M."/>
            <person name="Stam H."/>
            <person name="van den Berg M.A."/>
            <person name="Pel H.J."/>
        </authorList>
    </citation>
    <scope>NUCLEOTIDE SEQUENCE [LARGE SCALE GENOMIC DNA]</scope>
    <source>
        <strain evidence="20 21">CBS 393.64</strain>
    </source>
</reference>
<evidence type="ECO:0000256" key="4">
    <source>
        <dbReference type="ARBA" id="ARBA00011837"/>
    </source>
</evidence>
<sequence>MDETGILNEGEIFCPVLSERFYREILVRKNVVVTRSPAFHPGDVQLVNAIDVPEDSPLRKLHNCVVFSQKGNRDLPSKLSGGDLDGDLFNIIYDDRLKPQKIAEPADYPRAVDFSKTGKPVDVSRIPKYPPYRPDFMAPGPRVHIAESIELLSSEREHIYGEEDDNDDDDDGGRRLIRYYKSKRVLGQLYRAIDEKEFLQDLQTLPKERPVNLLTALWQYVEHETAGFIWTHCIATAREIKEIYEDDLQDLMYQYSDTSWKTSLTEIEVFIGNIMGESHKQTKRQKEASKSMREDYDRLVDWTISMILGQDSDSEDQALERSIACFWVALDDATARYKSSKKKRLRSFAWIAAVYSAVCKTAMQTRQTSPMPWHQAYAAKLVLFYFAESPFFDPTSNNASLAIQASYNESFRHFVETREAFEGRLKTMQGLEFMVTYDPLQAAAQSETTFAHEPSNIWVIRKQLRQKRPGMEDDVVVLSTYYVVGDCIYMAPSIASVVGNRLLSAVTSLTKLLNTASPLPIFTPAYGHTYMPPGPKQLTDTSQQTTAAAAQSQQSKEGTPVPDGQAPTKAPLAGANVSSSAFQDTRSLMEALTLLSKYGDEYMDENPLVGEPGSFILTK</sequence>